<dbReference type="PROSITE" id="PS00755">
    <property type="entry name" value="SECY_1"/>
    <property type="match status" value="1"/>
</dbReference>
<evidence type="ECO:0000256" key="10">
    <source>
        <dbReference type="RuleBase" id="RU003484"/>
    </source>
</evidence>
<dbReference type="AlphaFoldDB" id="A0A9D1LM64"/>
<organism evidence="13 14">
    <name type="scientific">Candidatus Ventrousia excrementavium</name>
    <dbReference type="NCBI Taxonomy" id="2840961"/>
    <lineage>
        <taxon>Bacteria</taxon>
        <taxon>Bacillati</taxon>
        <taxon>Bacillota</taxon>
        <taxon>Clostridia</taxon>
        <taxon>Eubacteriales</taxon>
        <taxon>Clostridiaceae</taxon>
        <taxon>Clostridiaceae incertae sedis</taxon>
        <taxon>Candidatus Ventrousia</taxon>
    </lineage>
</organism>
<keyword evidence="7 10" id="KW-0811">Translocation</keyword>
<comment type="function">
    <text evidence="9">The central subunit of the protein translocation channel SecYEG. Consists of two halves formed by TMs 1-5 and 6-10. These two domains form a lateral gate at the front which open onto the bilayer between TMs 2 and 7, and are clamped together by SecE at the back. The channel is closed by both a pore ring composed of hydrophobic SecY resides and a short helix (helix 2A) on the extracellular side of the membrane which forms a plug. The plug probably moves laterally to allow the channel to open. The ring and the pore may move independently.</text>
</comment>
<evidence type="ECO:0000256" key="9">
    <source>
        <dbReference type="RuleBase" id="RU000537"/>
    </source>
</evidence>
<feature type="transmembrane region" description="Helical" evidence="12">
    <location>
        <begin position="115"/>
        <end position="134"/>
    </location>
</feature>
<feature type="transmembrane region" description="Helical" evidence="12">
    <location>
        <begin position="146"/>
        <end position="167"/>
    </location>
</feature>
<dbReference type="EMBL" id="DVMR01000065">
    <property type="protein sequence ID" value="HIU44409.1"/>
    <property type="molecule type" value="Genomic_DNA"/>
</dbReference>
<dbReference type="PROSITE" id="PS00756">
    <property type="entry name" value="SECY_2"/>
    <property type="match status" value="1"/>
</dbReference>
<keyword evidence="4 10" id="KW-0812">Transmembrane</keyword>
<dbReference type="Pfam" id="PF00344">
    <property type="entry name" value="SecY"/>
    <property type="match status" value="1"/>
</dbReference>
<dbReference type="InterPro" id="IPR030659">
    <property type="entry name" value="SecY_CS"/>
</dbReference>
<evidence type="ECO:0000256" key="2">
    <source>
        <dbReference type="ARBA" id="ARBA00005751"/>
    </source>
</evidence>
<evidence type="ECO:0000256" key="11">
    <source>
        <dbReference type="RuleBase" id="RU004349"/>
    </source>
</evidence>
<feature type="transmembrane region" description="Helical" evidence="12">
    <location>
        <begin position="213"/>
        <end position="232"/>
    </location>
</feature>
<evidence type="ECO:0000256" key="5">
    <source>
        <dbReference type="ARBA" id="ARBA00022927"/>
    </source>
</evidence>
<dbReference type="NCBIfam" id="TIGR00967">
    <property type="entry name" value="3a0501s007"/>
    <property type="match status" value="1"/>
</dbReference>
<dbReference type="InterPro" id="IPR026593">
    <property type="entry name" value="SecY"/>
</dbReference>
<evidence type="ECO:0000256" key="8">
    <source>
        <dbReference type="ARBA" id="ARBA00023136"/>
    </source>
</evidence>
<feature type="non-terminal residue" evidence="13">
    <location>
        <position position="306"/>
    </location>
</feature>
<evidence type="ECO:0000256" key="1">
    <source>
        <dbReference type="ARBA" id="ARBA00004141"/>
    </source>
</evidence>
<dbReference type="GO" id="GO:0016020">
    <property type="term" value="C:membrane"/>
    <property type="evidence" value="ECO:0007669"/>
    <property type="project" value="UniProtKB-SubCell"/>
</dbReference>
<evidence type="ECO:0000256" key="3">
    <source>
        <dbReference type="ARBA" id="ARBA00022448"/>
    </source>
</evidence>
<comment type="subcellular location">
    <subcellularLocation>
        <location evidence="1 10">Membrane</location>
        <topology evidence="1 10">Multi-pass membrane protein</topology>
    </subcellularLocation>
</comment>
<protein>
    <recommendedName>
        <fullName evidence="9">Protein translocase subunit SecY</fullName>
    </recommendedName>
</protein>
<dbReference type="HAMAP" id="MF_01465">
    <property type="entry name" value="SecY"/>
    <property type="match status" value="1"/>
</dbReference>
<comment type="similarity">
    <text evidence="2 11">Belongs to the SecY/SEC61-alpha family.</text>
</comment>
<accession>A0A9D1LM64</accession>
<dbReference type="SUPFAM" id="SSF103491">
    <property type="entry name" value="Preprotein translocase SecY subunit"/>
    <property type="match status" value="1"/>
</dbReference>
<dbReference type="InterPro" id="IPR023201">
    <property type="entry name" value="SecY_dom_sf"/>
</dbReference>
<evidence type="ECO:0000313" key="13">
    <source>
        <dbReference type="EMBL" id="HIU44409.1"/>
    </source>
</evidence>
<feature type="transmembrane region" description="Helical" evidence="12">
    <location>
        <begin position="18"/>
        <end position="39"/>
    </location>
</feature>
<proteinExistence type="inferred from homology"/>
<evidence type="ECO:0000256" key="4">
    <source>
        <dbReference type="ARBA" id="ARBA00022692"/>
    </source>
</evidence>
<gene>
    <name evidence="13" type="primary">secY</name>
    <name evidence="13" type="ORF">IAB67_08955</name>
</gene>
<feature type="transmembrane region" description="Helical" evidence="12">
    <location>
        <begin position="266"/>
        <end position="286"/>
    </location>
</feature>
<keyword evidence="3 10" id="KW-0813">Transport</keyword>
<keyword evidence="6 12" id="KW-1133">Transmembrane helix</keyword>
<dbReference type="InterPro" id="IPR002208">
    <property type="entry name" value="SecY/SEC61-alpha"/>
</dbReference>
<keyword evidence="5 10" id="KW-0653">Protein transport</keyword>
<dbReference type="PRINTS" id="PR00303">
    <property type="entry name" value="SECYTRNLCASE"/>
</dbReference>
<evidence type="ECO:0000313" key="14">
    <source>
        <dbReference type="Proteomes" id="UP000824073"/>
    </source>
</evidence>
<dbReference type="Proteomes" id="UP000824073">
    <property type="component" value="Unassembled WGS sequence"/>
</dbReference>
<comment type="caution">
    <text evidence="13">The sequence shown here is derived from an EMBL/GenBank/DDBJ whole genome shotgun (WGS) entry which is preliminary data.</text>
</comment>
<dbReference type="GO" id="GO:0015031">
    <property type="term" value="P:protein transport"/>
    <property type="evidence" value="ECO:0007669"/>
    <property type="project" value="UniProtKB-KW"/>
</dbReference>
<evidence type="ECO:0000256" key="7">
    <source>
        <dbReference type="ARBA" id="ARBA00023010"/>
    </source>
</evidence>
<sequence length="306" mass="33656">MLETIRNAWKIPELRKKLLFVIGCIVVYRFGYTIFVPYVDTAMLTEVFRAQADTLIGYFNVLSGGGFSEASIFALSVYPYINASIIMQLLQIAIPALERMVKDGGEEGRKKIASITRYVTVLLGIITGFSYYMLLRANQVLTRTDAWSAIVIVLTFTAGSAFIMWLGEQINQKGIGNGISIILFCGIVSRGPSMVQSLVTGLQTGTLNIVKTILILLIAIAMITFIVFITNAERRIPVQYAKRVVGRKMYGGQSTNLPMKVNMAGVMPVIFASTIITVPATIAAFMTPAEGGFWDRFLDSFQQGSP</sequence>
<dbReference type="PANTHER" id="PTHR10906">
    <property type="entry name" value="SECY/SEC61-ALPHA FAMILY MEMBER"/>
    <property type="match status" value="1"/>
</dbReference>
<dbReference type="Gene3D" id="1.10.3370.10">
    <property type="entry name" value="SecY subunit domain"/>
    <property type="match status" value="1"/>
</dbReference>
<evidence type="ECO:0000256" key="12">
    <source>
        <dbReference type="SAM" id="Phobius"/>
    </source>
</evidence>
<reference evidence="13" key="1">
    <citation type="submission" date="2020-10" db="EMBL/GenBank/DDBJ databases">
        <authorList>
            <person name="Gilroy R."/>
        </authorList>
    </citation>
    <scope>NUCLEOTIDE SEQUENCE</scope>
    <source>
        <strain evidence="13">CHK191-8634</strain>
    </source>
</reference>
<feature type="transmembrane region" description="Helical" evidence="12">
    <location>
        <begin position="174"/>
        <end position="193"/>
    </location>
</feature>
<reference evidence="13" key="2">
    <citation type="journal article" date="2021" name="PeerJ">
        <title>Extensive microbial diversity within the chicken gut microbiome revealed by metagenomics and culture.</title>
        <authorList>
            <person name="Gilroy R."/>
            <person name="Ravi A."/>
            <person name="Getino M."/>
            <person name="Pursley I."/>
            <person name="Horton D.L."/>
            <person name="Alikhan N.F."/>
            <person name="Baker D."/>
            <person name="Gharbi K."/>
            <person name="Hall N."/>
            <person name="Watson M."/>
            <person name="Adriaenssens E.M."/>
            <person name="Foster-Nyarko E."/>
            <person name="Jarju S."/>
            <person name="Secka A."/>
            <person name="Antonio M."/>
            <person name="Oren A."/>
            <person name="Chaudhuri R.R."/>
            <person name="La Ragione R."/>
            <person name="Hildebrand F."/>
            <person name="Pallen M.J."/>
        </authorList>
    </citation>
    <scope>NUCLEOTIDE SEQUENCE</scope>
    <source>
        <strain evidence="13">CHK191-8634</strain>
    </source>
</reference>
<name>A0A9D1LM64_9CLOT</name>
<evidence type="ECO:0000256" key="6">
    <source>
        <dbReference type="ARBA" id="ARBA00022989"/>
    </source>
</evidence>
<keyword evidence="8 12" id="KW-0472">Membrane</keyword>